<sequence>MEEQAARTAAARGHRVLEPLHSLVYFAGEAESAFVATGLDRGRMCYFASRAAPFGPVGPGAVAATFNVFNPDLIAEYLPRAWTLATPADILAARADAAGLALRRLLGDELADSAAVTELAGLVREAAEAAPVEGRALFAAHADLPWPADPLQQLWHGASLLREFRGDGHVAILLGHRLSGLAALVTHTATGRGFTVDTAKKRRGWSDEQWTGAVTELTERGVLDGTGALTEEGRAERDAIEAETDAVTSAPWLRIGIDKSARIQELGAIFSKRVVAEGAYPPGLFATGR</sequence>
<evidence type="ECO:0000313" key="2">
    <source>
        <dbReference type="Proteomes" id="UP000199494"/>
    </source>
</evidence>
<dbReference type="EMBL" id="FMZE01000018">
    <property type="protein sequence ID" value="SDE03149.1"/>
    <property type="molecule type" value="Genomic_DNA"/>
</dbReference>
<dbReference type="AlphaFoldDB" id="A0A222VKC7"/>
<name>A0A222VKC7_9PSEU</name>
<gene>
    <name evidence="1" type="ORF">SAMN05421630_11828</name>
</gene>
<dbReference type="InterPro" id="IPR054058">
    <property type="entry name" value="HTH_67"/>
</dbReference>
<organism evidence="1 2">
    <name type="scientific">Prauserella marina</name>
    <dbReference type="NCBI Taxonomy" id="530584"/>
    <lineage>
        <taxon>Bacteria</taxon>
        <taxon>Bacillati</taxon>
        <taxon>Actinomycetota</taxon>
        <taxon>Actinomycetes</taxon>
        <taxon>Pseudonocardiales</taxon>
        <taxon>Pseudonocardiaceae</taxon>
        <taxon>Prauserella</taxon>
    </lineage>
</organism>
<reference evidence="1 2" key="1">
    <citation type="submission" date="2016-10" db="EMBL/GenBank/DDBJ databases">
        <authorList>
            <person name="de Groot N.N."/>
        </authorList>
    </citation>
    <scope>NUCLEOTIDE SEQUENCE [LARGE SCALE GENOMIC DNA]</scope>
    <source>
        <strain evidence="1 2">CGMCC 4.5506</strain>
    </source>
</reference>
<dbReference type="Pfam" id="PF21863">
    <property type="entry name" value="HTH_67"/>
    <property type="match status" value="1"/>
</dbReference>
<evidence type="ECO:0000313" key="1">
    <source>
        <dbReference type="EMBL" id="SDE03149.1"/>
    </source>
</evidence>
<keyword evidence="2" id="KW-1185">Reference proteome</keyword>
<dbReference type="KEGG" id="pmad:BAY61_04520"/>
<dbReference type="STRING" id="530584.SAMN05421630_11828"/>
<protein>
    <submittedName>
        <fullName evidence="1">Uncharacterized protein</fullName>
    </submittedName>
</protein>
<proteinExistence type="predicted"/>
<dbReference type="RefSeq" id="WP_091810866.1">
    <property type="nucleotide sequence ID" value="NZ_CP016353.1"/>
</dbReference>
<dbReference type="NCBIfam" id="NF047719">
    <property type="entry name" value="SCO6745_fam_HTH"/>
    <property type="match status" value="1"/>
</dbReference>
<accession>A0A222VKC7</accession>
<dbReference type="OrthoDB" id="157052at2"/>
<dbReference type="Proteomes" id="UP000199494">
    <property type="component" value="Unassembled WGS sequence"/>
</dbReference>